<feature type="region of interest" description="Disordered" evidence="6">
    <location>
        <begin position="767"/>
        <end position="846"/>
    </location>
</feature>
<feature type="compositionally biased region" description="Polar residues" evidence="6">
    <location>
        <begin position="779"/>
        <end position="788"/>
    </location>
</feature>
<dbReference type="InterPro" id="IPR047192">
    <property type="entry name" value="Euk_RPA1_DBD_C"/>
</dbReference>
<evidence type="ECO:0000313" key="8">
    <source>
        <dbReference type="Ensembl" id="ENSGALP00010010209.1"/>
    </source>
</evidence>
<dbReference type="RefSeq" id="XP_004938945.4">
    <property type="nucleotide sequence ID" value="XM_004938888.5"/>
</dbReference>
<accession>A0A8V0XYR8</accession>
<dbReference type="GeneID" id="101750305"/>
<proteinExistence type="inferred from homology"/>
<keyword evidence="3" id="KW-0863">Zinc-finger</keyword>
<evidence type="ECO:0000256" key="6">
    <source>
        <dbReference type="SAM" id="MobiDB-lite"/>
    </source>
</evidence>
<dbReference type="GlyGen" id="A0A8V0XYR8">
    <property type="glycosylation" value="1 site"/>
</dbReference>
<dbReference type="GeneTree" id="ENSGT00940000166008"/>
<dbReference type="GO" id="GO:0005634">
    <property type="term" value="C:nucleus"/>
    <property type="evidence" value="ECO:0000318"/>
    <property type="project" value="GO_Central"/>
</dbReference>
<keyword evidence="4" id="KW-0862">Zinc</keyword>
<dbReference type="InterPro" id="IPR013955">
    <property type="entry name" value="Rep_factor-A_C"/>
</dbReference>
<feature type="compositionally biased region" description="Polar residues" evidence="6">
    <location>
        <begin position="527"/>
        <end position="537"/>
    </location>
</feature>
<evidence type="ECO:0000256" key="2">
    <source>
        <dbReference type="ARBA" id="ARBA00022723"/>
    </source>
</evidence>
<dbReference type="KEGG" id="gga:101750305"/>
<evidence type="ECO:0000256" key="1">
    <source>
        <dbReference type="ARBA" id="ARBA00005690"/>
    </source>
</evidence>
<feature type="compositionally biased region" description="Polar residues" evidence="6">
    <location>
        <begin position="803"/>
        <end position="812"/>
    </location>
</feature>
<protein>
    <submittedName>
        <fullName evidence="8">DNA damage induced apoptosis suppressor</fullName>
    </submittedName>
</protein>
<evidence type="ECO:0000256" key="4">
    <source>
        <dbReference type="ARBA" id="ARBA00022833"/>
    </source>
</evidence>
<dbReference type="Ensembl" id="ENSGALT00010018659.1">
    <property type="protein sequence ID" value="ENSGALP00010010209.1"/>
    <property type="gene ID" value="ENSGALG00010007846.1"/>
</dbReference>
<dbReference type="InterPro" id="IPR012340">
    <property type="entry name" value="NA-bd_OB-fold"/>
</dbReference>
<dbReference type="FunCoup" id="A0A8V0XYR8">
    <property type="interactions" value="199"/>
</dbReference>
<dbReference type="GO" id="GO:0005737">
    <property type="term" value="C:cytoplasm"/>
    <property type="evidence" value="ECO:0000318"/>
    <property type="project" value="GO_Central"/>
</dbReference>
<keyword evidence="2" id="KW-0479">Metal-binding</keyword>
<feature type="compositionally biased region" description="Polar residues" evidence="6">
    <location>
        <begin position="832"/>
        <end position="844"/>
    </location>
</feature>
<evidence type="ECO:0000256" key="5">
    <source>
        <dbReference type="ARBA" id="ARBA00023125"/>
    </source>
</evidence>
<dbReference type="GO" id="GO:0003677">
    <property type="term" value="F:DNA binding"/>
    <property type="evidence" value="ECO:0007669"/>
    <property type="project" value="UniProtKB-KW"/>
</dbReference>
<reference evidence="8" key="2">
    <citation type="submission" date="2025-08" db="UniProtKB">
        <authorList>
            <consortium name="Ensembl"/>
        </authorList>
    </citation>
    <scope>IDENTIFICATION</scope>
    <source>
        <strain evidence="8">broiler</strain>
    </source>
</reference>
<dbReference type="RefSeq" id="XP_004938944.4">
    <property type="nucleotide sequence ID" value="XM_004938887.5"/>
</dbReference>
<feature type="domain" description="Replication factor A C-terminal" evidence="7">
    <location>
        <begin position="9"/>
        <end position="95"/>
    </location>
</feature>
<dbReference type="SMR" id="A0A8V0XYR8"/>
<feature type="region of interest" description="Disordered" evidence="6">
    <location>
        <begin position="527"/>
        <end position="549"/>
    </location>
</feature>
<dbReference type="Gene3D" id="2.40.50.140">
    <property type="entry name" value="Nucleic acid-binding proteins"/>
    <property type="match status" value="1"/>
</dbReference>
<feature type="compositionally biased region" description="Basic and acidic residues" evidence="6">
    <location>
        <begin position="816"/>
        <end position="829"/>
    </location>
</feature>
<feature type="compositionally biased region" description="Polar residues" evidence="6">
    <location>
        <begin position="333"/>
        <end position="343"/>
    </location>
</feature>
<dbReference type="CTD" id="220042"/>
<dbReference type="CDD" id="cd04476">
    <property type="entry name" value="RPA1_DBD_C"/>
    <property type="match status" value="1"/>
</dbReference>
<dbReference type="PANTHER" id="PTHR35537:SF1">
    <property type="entry name" value="DNA DAMAGE-INDUCED APOPTOSIS SUPPRESSOR PROTEIN"/>
    <property type="match status" value="1"/>
</dbReference>
<reference evidence="8" key="1">
    <citation type="submission" date="2020-11" db="EMBL/GenBank/DDBJ databases">
        <title>Gallus gallus (Chicken) genome, bGalGal1, GRCg7b, maternal haplotype autosomes + Z &amp; W.</title>
        <authorList>
            <person name="Warren W."/>
            <person name="Formenti G."/>
            <person name="Fedrigo O."/>
            <person name="Haase B."/>
            <person name="Mountcastle J."/>
            <person name="Balacco J."/>
            <person name="Tracey A."/>
            <person name="Schneider V."/>
            <person name="Okimoto R."/>
            <person name="Cheng H."/>
            <person name="Hawken R."/>
            <person name="Howe K."/>
            <person name="Jarvis E.D."/>
        </authorList>
    </citation>
    <scope>NUCLEOTIDE SEQUENCE [LARGE SCALE GENOMIC DNA]</scope>
    <source>
        <strain evidence="8">Broiler</strain>
    </source>
</reference>
<dbReference type="InterPro" id="IPR043522">
    <property type="entry name" value="DDIAS"/>
</dbReference>
<dbReference type="PANTHER" id="PTHR35537">
    <property type="entry name" value="DNA DAMAGE-INDUCIBLE APOPTOSIS SUPPRESSOR PROTEIN DDIAS"/>
    <property type="match status" value="1"/>
</dbReference>
<reference evidence="8" key="3">
    <citation type="submission" date="2025-09" db="UniProtKB">
        <authorList>
            <consortium name="Ensembl"/>
        </authorList>
    </citation>
    <scope>IDENTIFICATION</scope>
    <source>
        <strain evidence="8">broiler</strain>
    </source>
</reference>
<dbReference type="Pfam" id="PF08646">
    <property type="entry name" value="Rep_fac-A_C"/>
    <property type="match status" value="1"/>
</dbReference>
<keyword evidence="9" id="KW-1185">Reference proteome</keyword>
<dbReference type="GO" id="GO:1902230">
    <property type="term" value="P:negative regulation of intrinsic apoptotic signaling pathway in response to DNA damage"/>
    <property type="evidence" value="ECO:0007669"/>
    <property type="project" value="InterPro"/>
</dbReference>
<dbReference type="AlphaFoldDB" id="A0A8V0XYR8"/>
<evidence type="ECO:0000256" key="3">
    <source>
        <dbReference type="ARBA" id="ARBA00022771"/>
    </source>
</evidence>
<dbReference type="OMA" id="WQPSLEL"/>
<evidence type="ECO:0000259" key="7">
    <source>
        <dbReference type="Pfam" id="PF08646"/>
    </source>
</evidence>
<dbReference type="Proteomes" id="UP000000539">
    <property type="component" value="Chromosome 1"/>
</dbReference>
<dbReference type="SUPFAM" id="SSF50249">
    <property type="entry name" value="Nucleic acid-binding proteins"/>
    <property type="match status" value="1"/>
</dbReference>
<keyword evidence="5" id="KW-0238">DNA-binding</keyword>
<evidence type="ECO:0000313" key="9">
    <source>
        <dbReference type="Proteomes" id="UP000000539"/>
    </source>
</evidence>
<comment type="similarity">
    <text evidence="1">Belongs to the replication factor A protein 1 family.</text>
</comment>
<name>A0A8V0XYR8_CHICK</name>
<organism evidence="8 9">
    <name type="scientific">Gallus gallus</name>
    <name type="common">Chicken</name>
    <dbReference type="NCBI Taxonomy" id="9031"/>
    <lineage>
        <taxon>Eukaryota</taxon>
        <taxon>Metazoa</taxon>
        <taxon>Chordata</taxon>
        <taxon>Craniata</taxon>
        <taxon>Vertebrata</taxon>
        <taxon>Euteleostomi</taxon>
        <taxon>Archelosauria</taxon>
        <taxon>Archosauria</taxon>
        <taxon>Dinosauria</taxon>
        <taxon>Saurischia</taxon>
        <taxon>Theropoda</taxon>
        <taxon>Coelurosauria</taxon>
        <taxon>Aves</taxon>
        <taxon>Neognathae</taxon>
        <taxon>Galloanserae</taxon>
        <taxon>Galliformes</taxon>
        <taxon>Phasianidae</taxon>
        <taxon>Phasianinae</taxon>
        <taxon>Gallus</taxon>
    </lineage>
</organism>
<sequence>MSSARRLLSASVISIQNSCFIYPACQSCLSRLILDSRRFNCLKCGCTGEAEEASYRYRLSLKIADTNDLFDITVFGSCLDPFFGVTAGNLQRCIQDFNQLSGETNKAASPGVLVHAVETCFIGKRFIFGVKGYGSEDQACSAASSILQNCSRINRGTKNLIACQIFLPNAAITGFTVISYFRRLLQSVTFGNNNNSSYLPDVSSAPVDESVSELSSLSVLSRNSCFVQSSGRESFLGSWQQSFSLTSSVAWVTAEDFSSLEVGKLVSEQHEEEGRSVSAESCSVSLNNQTLSDLQFCSSSVKEGNKEEDNELSSQPSQAGRISATDKSERISSSKTECSLQNSSQLLENPLDFGSKIIYPETNGGNYSCQEKSPKLLFYGGHTSASNHVNLTGVSQTDSMLWDELPFSESLNEFLARIEYKSFVASPNLDAGKCGLLESRKLSINHNKSHPRQTPVAGALLEVSGRFLPSAEKDSWESISFACLKASPNPLSDQVLQHNSSSSVLSSADKEFGASCFTPHPHLLTPSQSLQVTSKTSAPKRSRQSKKANAEVSKSACSFISPHFSAEHEETCLQRSKRATCVHSVHDSCLTGSENKENFSCTPNQRKDLTFTGSWDSRPVTPSDIRKIHERELKPLTELRENAFKGINKREVIWNSSCPEGSYNASADLFDVIAGEGAKTAESLNKSCNSLIQEDPPTEKVTTPKLVLFPGDVSCNGSKQTSSLHRTPLAFRKHSTPLTCSFYDSDCNTFMARDFVPYSESTPVAKPLQKPWPAGEHSPSVTVFTPENPTKIHSKRKRSRSSFQNTLLQQLTGRLVKRERLSSGEDIEGRSSVPQQFRNSQSPANFEEWIPPSANKRFKPTASLSIKPVSWDSQLTCEHADRNPISGSKENGEKDVCFRSEGFNSVNTATVPTTPVSAGIAKALFLNDTVLESCYSEGKSLCSRANYSGVSMEGATGWSPELFFQVQSPIFRKPKHKK</sequence>
<dbReference type="GO" id="GO:0008270">
    <property type="term" value="F:zinc ion binding"/>
    <property type="evidence" value="ECO:0007669"/>
    <property type="project" value="UniProtKB-KW"/>
</dbReference>
<gene>
    <name evidence="8" type="primary">DDIAS</name>
</gene>
<feature type="region of interest" description="Disordered" evidence="6">
    <location>
        <begin position="305"/>
        <end position="343"/>
    </location>
</feature>
<dbReference type="OrthoDB" id="9948238at2759"/>